<name>A0A7X2ITJ3_9BURK</name>
<sequence>MLQTRLRLCAGLIAGVLAALLAMPCALAEVLFYPRPESLDDERGDYPFQLLQLALIKAGSAEQVVMSPHYMQQNRSIIEVANATGKVHVTATMTSMEREQLLLPIRIPISKGLIGWRLLLVRHADHGHYRNVRSIADLGPYKVAQGHDWPDLTILRANGVDPAPVSSYSSLFGMLKAGRIDYLPRSVQEIWAEAARHPELAIEPHLVLRYPAADYFFVNRANTRLADQIRQGLEAAIADGSMDQLFYRHYGALLREAALDKRRVIDLTNPLLPPETPLARKELWFRLDDLKRAP</sequence>
<dbReference type="AlphaFoldDB" id="A0A7X2ITJ3"/>
<dbReference type="Gene3D" id="3.40.190.10">
    <property type="entry name" value="Periplasmic binding protein-like II"/>
    <property type="match status" value="2"/>
</dbReference>
<dbReference type="Proteomes" id="UP000446768">
    <property type="component" value="Unassembled WGS sequence"/>
</dbReference>
<protein>
    <submittedName>
        <fullName evidence="1">Transporter substrate-binding domain-containing protein</fullName>
    </submittedName>
</protein>
<gene>
    <name evidence="1" type="ORF">GJ700_29480</name>
</gene>
<proteinExistence type="predicted"/>
<keyword evidence="2" id="KW-1185">Reference proteome</keyword>
<dbReference type="EMBL" id="WKJJ01000024">
    <property type="protein sequence ID" value="MRV75851.1"/>
    <property type="molecule type" value="Genomic_DNA"/>
</dbReference>
<evidence type="ECO:0000313" key="2">
    <source>
        <dbReference type="Proteomes" id="UP000446768"/>
    </source>
</evidence>
<dbReference type="RefSeq" id="WP_154380781.1">
    <property type="nucleotide sequence ID" value="NZ_WKJJ01000024.1"/>
</dbReference>
<accession>A0A7X2ITJ3</accession>
<reference evidence="1 2" key="1">
    <citation type="submission" date="2019-11" db="EMBL/GenBank/DDBJ databases">
        <title>Novel species isolated from a subtropical stream in China.</title>
        <authorList>
            <person name="Lu H."/>
        </authorList>
    </citation>
    <scope>NUCLEOTIDE SEQUENCE [LARGE SCALE GENOMIC DNA]</scope>
    <source>
        <strain evidence="1 2">FT92W</strain>
    </source>
</reference>
<organism evidence="1 2">
    <name type="scientific">Pseudoduganella rivuli</name>
    <dbReference type="NCBI Taxonomy" id="2666085"/>
    <lineage>
        <taxon>Bacteria</taxon>
        <taxon>Pseudomonadati</taxon>
        <taxon>Pseudomonadota</taxon>
        <taxon>Betaproteobacteria</taxon>
        <taxon>Burkholderiales</taxon>
        <taxon>Oxalobacteraceae</taxon>
        <taxon>Telluria group</taxon>
        <taxon>Pseudoduganella</taxon>
    </lineage>
</organism>
<dbReference type="SUPFAM" id="SSF53850">
    <property type="entry name" value="Periplasmic binding protein-like II"/>
    <property type="match status" value="1"/>
</dbReference>
<comment type="caution">
    <text evidence="1">The sequence shown here is derived from an EMBL/GenBank/DDBJ whole genome shotgun (WGS) entry which is preliminary data.</text>
</comment>
<evidence type="ECO:0000313" key="1">
    <source>
        <dbReference type="EMBL" id="MRV75851.1"/>
    </source>
</evidence>